<dbReference type="Proteomes" id="UP000197025">
    <property type="component" value="Unassembled WGS sequence"/>
</dbReference>
<dbReference type="RefSeq" id="WP_088572386.1">
    <property type="nucleotide sequence ID" value="NZ_FYEK01000075.1"/>
</dbReference>
<gene>
    <name evidence="1" type="ORF">SAMN02746019_00018660</name>
</gene>
<evidence type="ECO:0000313" key="1">
    <source>
        <dbReference type="EMBL" id="SNB75157.1"/>
    </source>
</evidence>
<dbReference type="EMBL" id="FYEK01000075">
    <property type="protein sequence ID" value="SNB75157.1"/>
    <property type="molecule type" value="Genomic_DNA"/>
</dbReference>
<organism evidence="1 2">
    <name type="scientific">Thermoflexus hugenholtzii JAD2</name>
    <dbReference type="NCBI Taxonomy" id="877466"/>
    <lineage>
        <taxon>Bacteria</taxon>
        <taxon>Bacillati</taxon>
        <taxon>Chloroflexota</taxon>
        <taxon>Thermoflexia</taxon>
        <taxon>Thermoflexales</taxon>
        <taxon>Thermoflexaceae</taxon>
        <taxon>Thermoflexus</taxon>
    </lineage>
</organism>
<sequence length="123" mass="13613">MELLEALKEIRSSQGLLSWLDVFNAWAQARAAGPEGPFVQATAEAALSHLEETQPQPSDEAMRLLARAILGWWSLAVDALGGSAEAQGLRVRALTLARQLDEVTERRWALSAWLERHAPQKEE</sequence>
<name>A0A212RRG2_9CHLR</name>
<protein>
    <submittedName>
        <fullName evidence="1">Uncharacterized protein</fullName>
    </submittedName>
</protein>
<accession>A0A212RRG2</accession>
<dbReference type="AlphaFoldDB" id="A0A212RRG2"/>
<keyword evidence="2" id="KW-1185">Reference proteome</keyword>
<proteinExistence type="predicted"/>
<dbReference type="InParanoid" id="A0A212RRG2"/>
<evidence type="ECO:0000313" key="2">
    <source>
        <dbReference type="Proteomes" id="UP000197025"/>
    </source>
</evidence>
<reference evidence="2" key="1">
    <citation type="submission" date="2017-06" db="EMBL/GenBank/DDBJ databases">
        <authorList>
            <person name="Varghese N."/>
            <person name="Submissions S."/>
        </authorList>
    </citation>
    <scope>NUCLEOTIDE SEQUENCE [LARGE SCALE GENOMIC DNA]</scope>
    <source>
        <strain evidence="2">JAD2</strain>
    </source>
</reference>